<accession>A0A3E0WFI2</accession>
<reference evidence="3 4" key="1">
    <citation type="submission" date="2017-04" db="EMBL/GenBank/DDBJ databases">
        <title>Comparative genome analysis of Subtercola boreus.</title>
        <authorList>
            <person name="Cho Y.-J."/>
            <person name="Cho A."/>
            <person name="Kim O.-S."/>
            <person name="Lee J.-I."/>
        </authorList>
    </citation>
    <scope>NUCLEOTIDE SEQUENCE [LARGE SCALE GENOMIC DNA]</scope>
    <source>
        <strain evidence="3 4">P28004</strain>
    </source>
</reference>
<dbReference type="AlphaFoldDB" id="A0A3E0WFI2"/>
<dbReference type="GO" id="GO:0005737">
    <property type="term" value="C:cytoplasm"/>
    <property type="evidence" value="ECO:0007669"/>
    <property type="project" value="TreeGrafter"/>
</dbReference>
<evidence type="ECO:0000313" key="3">
    <source>
        <dbReference type="EMBL" id="RFA29649.1"/>
    </source>
</evidence>
<name>A0A3E0WFI2_9MICO</name>
<dbReference type="Gene3D" id="3.30.9.10">
    <property type="entry name" value="D-Amino Acid Oxidase, subunit A, domain 2"/>
    <property type="match status" value="1"/>
</dbReference>
<dbReference type="RefSeq" id="WP_116417165.1">
    <property type="nucleotide sequence ID" value="NZ_NBXC01000002.1"/>
</dbReference>
<dbReference type="InterPro" id="IPR006076">
    <property type="entry name" value="FAD-dep_OxRdtase"/>
</dbReference>
<dbReference type="Pfam" id="PF01266">
    <property type="entry name" value="DAO"/>
    <property type="match status" value="1"/>
</dbReference>
<dbReference type="Gene3D" id="3.50.50.60">
    <property type="entry name" value="FAD/NAD(P)-binding domain"/>
    <property type="match status" value="1"/>
</dbReference>
<sequence length="379" mass="39941">MPPTPHHEVDIAIIGGGIAGQSLAASLGRSQRVLLLESENTLGYHTSSRSASQMQPSYGPAEIRALTAASLTLMPDIEQTLGTSILSPRPLIWCGLRGSDQQADEVVASVPDARLGSVAEAVERLPALRADALASAAFDDNAKEVDVAALLSYYQRVLRSNGVSVLGGARLTAASPEAEKTADGWRLEAGEHTISARVVVNAAGAWADTVAGLFGKEPRGLQPYRRTITVAPSTARQVDPGWPMACDVGNSFYFRSIGSDILASPLEDTKSDAEDAQPLPEIIELVKQRINTVTDLELGSSRRSWTGLRTMTPDGLPVVGRDTDDPSFYWLAGQGGYGIQTSAALGRMVAADLLGTAAGLGPDTDIAFARLVARTGPRL</sequence>
<evidence type="ECO:0000313" key="4">
    <source>
        <dbReference type="Proteomes" id="UP000257080"/>
    </source>
</evidence>
<dbReference type="GO" id="GO:0016491">
    <property type="term" value="F:oxidoreductase activity"/>
    <property type="evidence" value="ECO:0007669"/>
    <property type="project" value="UniProtKB-KW"/>
</dbReference>
<keyword evidence="1" id="KW-0560">Oxidoreductase</keyword>
<dbReference type="Proteomes" id="UP000257080">
    <property type="component" value="Unassembled WGS sequence"/>
</dbReference>
<feature type="domain" description="FAD dependent oxidoreductase" evidence="2">
    <location>
        <begin position="10"/>
        <end position="351"/>
    </location>
</feature>
<organism evidence="3 4">
    <name type="scientific">Subtercola boreus</name>
    <dbReference type="NCBI Taxonomy" id="120213"/>
    <lineage>
        <taxon>Bacteria</taxon>
        <taxon>Bacillati</taxon>
        <taxon>Actinomycetota</taxon>
        <taxon>Actinomycetes</taxon>
        <taxon>Micrococcales</taxon>
        <taxon>Microbacteriaceae</taxon>
        <taxon>Subtercola</taxon>
    </lineage>
</organism>
<dbReference type="EMBL" id="NBXE01000002">
    <property type="protein sequence ID" value="RFA29649.1"/>
    <property type="molecule type" value="Genomic_DNA"/>
</dbReference>
<dbReference type="PANTHER" id="PTHR13847">
    <property type="entry name" value="SARCOSINE DEHYDROGENASE-RELATED"/>
    <property type="match status" value="1"/>
</dbReference>
<evidence type="ECO:0000259" key="2">
    <source>
        <dbReference type="Pfam" id="PF01266"/>
    </source>
</evidence>
<comment type="caution">
    <text evidence="3">The sequence shown here is derived from an EMBL/GenBank/DDBJ whole genome shotgun (WGS) entry which is preliminary data.</text>
</comment>
<evidence type="ECO:0000256" key="1">
    <source>
        <dbReference type="ARBA" id="ARBA00023002"/>
    </source>
</evidence>
<dbReference type="OrthoDB" id="9806257at2"/>
<dbReference type="PANTHER" id="PTHR13847:SF287">
    <property type="entry name" value="FAD-DEPENDENT OXIDOREDUCTASE DOMAIN-CONTAINING PROTEIN 1"/>
    <property type="match status" value="1"/>
</dbReference>
<dbReference type="InterPro" id="IPR036188">
    <property type="entry name" value="FAD/NAD-bd_sf"/>
</dbReference>
<proteinExistence type="predicted"/>
<protein>
    <recommendedName>
        <fullName evidence="2">FAD dependent oxidoreductase domain-containing protein</fullName>
    </recommendedName>
</protein>
<gene>
    <name evidence="3" type="ORF">B7R25_01365</name>
</gene>
<dbReference type="SUPFAM" id="SSF51905">
    <property type="entry name" value="FAD/NAD(P)-binding domain"/>
    <property type="match status" value="1"/>
</dbReference>